<dbReference type="AlphaFoldDB" id="W4FF00"/>
<sequence length="210" mass="23836">MARAAWNIGVSMLTRALTPNKSKLDGIGLIKPHVWKARVGLLDMDLNVHLNNASYLYNMELARWHLSGLSGMLHFCFTKRWMLLVGSQSIRYRHSIAPFQAYEIHSDIVYWDDQWFYFSHRFVCPATGKLFAEGLTRGMVKDSNRKTIKFVDVAKQMGLGAPAPKDVPDVVKTFLLWDAATKASTAAWNPTEHIDTNTPKLLQSVNLPKF</sequence>
<dbReference type="InterPro" id="IPR051490">
    <property type="entry name" value="THEM6_lcsJ_thioesterase"/>
</dbReference>
<gene>
    <name evidence="1" type="ORF">H257_17955</name>
</gene>
<dbReference type="SUPFAM" id="SSF54637">
    <property type="entry name" value="Thioesterase/thiol ester dehydrase-isomerase"/>
    <property type="match status" value="1"/>
</dbReference>
<accession>W4FF00</accession>
<dbReference type="Pfam" id="PF13279">
    <property type="entry name" value="4HBT_2"/>
    <property type="match status" value="1"/>
</dbReference>
<dbReference type="STRING" id="112090.W4FF00"/>
<organism evidence="1">
    <name type="scientific">Aphanomyces astaci</name>
    <name type="common">Crayfish plague agent</name>
    <dbReference type="NCBI Taxonomy" id="112090"/>
    <lineage>
        <taxon>Eukaryota</taxon>
        <taxon>Sar</taxon>
        <taxon>Stramenopiles</taxon>
        <taxon>Oomycota</taxon>
        <taxon>Saprolegniomycetes</taxon>
        <taxon>Saprolegniales</taxon>
        <taxon>Verrucalvaceae</taxon>
        <taxon>Aphanomyces</taxon>
    </lineage>
</organism>
<dbReference type="Gene3D" id="3.10.129.10">
    <property type="entry name" value="Hotdog Thioesterase"/>
    <property type="match status" value="1"/>
</dbReference>
<dbReference type="EMBL" id="KI913241">
    <property type="protein sequence ID" value="ETV65308.1"/>
    <property type="molecule type" value="Genomic_DNA"/>
</dbReference>
<dbReference type="PANTHER" id="PTHR12475:SF4">
    <property type="entry name" value="PROTEIN THEM6"/>
    <property type="match status" value="1"/>
</dbReference>
<dbReference type="InterPro" id="IPR029069">
    <property type="entry name" value="HotDog_dom_sf"/>
</dbReference>
<name>W4FF00_APHAT</name>
<dbReference type="VEuPathDB" id="FungiDB:H257_17955"/>
<evidence type="ECO:0008006" key="2">
    <source>
        <dbReference type="Google" id="ProtNLM"/>
    </source>
</evidence>
<dbReference type="PANTHER" id="PTHR12475">
    <property type="match status" value="1"/>
</dbReference>
<evidence type="ECO:0000313" key="1">
    <source>
        <dbReference type="EMBL" id="ETV65308.1"/>
    </source>
</evidence>
<protein>
    <recommendedName>
        <fullName evidence="2">Thioesterase domain-containing protein</fullName>
    </recommendedName>
</protein>
<reference evidence="1" key="1">
    <citation type="submission" date="2013-12" db="EMBL/GenBank/DDBJ databases">
        <title>The Genome Sequence of Aphanomyces astaci APO3.</title>
        <authorList>
            <consortium name="The Broad Institute Genomics Platform"/>
            <person name="Russ C."/>
            <person name="Tyler B."/>
            <person name="van West P."/>
            <person name="Dieguez-Uribeondo J."/>
            <person name="Young S.K."/>
            <person name="Zeng Q."/>
            <person name="Gargeya S."/>
            <person name="Fitzgerald M."/>
            <person name="Abouelleil A."/>
            <person name="Alvarado L."/>
            <person name="Chapman S.B."/>
            <person name="Gainer-Dewar J."/>
            <person name="Goldberg J."/>
            <person name="Griggs A."/>
            <person name="Gujja S."/>
            <person name="Hansen M."/>
            <person name="Howarth C."/>
            <person name="Imamovic A."/>
            <person name="Ireland A."/>
            <person name="Larimer J."/>
            <person name="McCowan C."/>
            <person name="Murphy C."/>
            <person name="Pearson M."/>
            <person name="Poon T.W."/>
            <person name="Priest M."/>
            <person name="Roberts A."/>
            <person name="Saif S."/>
            <person name="Shea T."/>
            <person name="Sykes S."/>
            <person name="Wortman J."/>
            <person name="Nusbaum C."/>
            <person name="Birren B."/>
        </authorList>
    </citation>
    <scope>NUCLEOTIDE SEQUENCE [LARGE SCALE GENOMIC DNA]</scope>
    <source>
        <strain evidence="1">APO3</strain>
    </source>
</reference>
<dbReference type="GeneID" id="20819951"/>
<proteinExistence type="predicted"/>
<dbReference type="RefSeq" id="XP_009845234.1">
    <property type="nucleotide sequence ID" value="XM_009846932.1"/>
</dbReference>
<dbReference type="OrthoDB" id="265761at2759"/>
<dbReference type="CDD" id="cd00586">
    <property type="entry name" value="4HBT"/>
    <property type="match status" value="1"/>
</dbReference>